<dbReference type="AlphaFoldDB" id="A0A2G9UPX5"/>
<keyword evidence="13" id="KW-0325">Glycoprotein</keyword>
<comment type="similarity">
    <text evidence="16">Belongs to the B9D family.</text>
</comment>
<evidence type="ECO:0000256" key="3">
    <source>
        <dbReference type="ARBA" id="ARBA00012943"/>
    </source>
</evidence>
<evidence type="ECO:0000256" key="12">
    <source>
        <dbReference type="ARBA" id="ARBA00023136"/>
    </source>
</evidence>
<evidence type="ECO:0000256" key="18">
    <source>
        <dbReference type="ARBA" id="ARBA00048202"/>
    </source>
</evidence>
<comment type="catalytic activity">
    <reaction evidence="18">
        <text>NAD(+) + NADPH + H(+)(in) = NADH + NADP(+) + H(+)(out)</text>
        <dbReference type="Rhea" id="RHEA:47992"/>
        <dbReference type="ChEBI" id="CHEBI:15378"/>
        <dbReference type="ChEBI" id="CHEBI:57540"/>
        <dbReference type="ChEBI" id="CHEBI:57783"/>
        <dbReference type="ChEBI" id="CHEBI:57945"/>
        <dbReference type="ChEBI" id="CHEBI:58349"/>
        <dbReference type="EC" id="7.1.1.1"/>
    </reaction>
</comment>
<evidence type="ECO:0000256" key="6">
    <source>
        <dbReference type="ARBA" id="ARBA00022729"/>
    </source>
</evidence>
<dbReference type="Pfam" id="PF02233">
    <property type="entry name" value="PNTB"/>
    <property type="match status" value="1"/>
</dbReference>
<evidence type="ECO:0000313" key="21">
    <source>
        <dbReference type="Proteomes" id="UP000230423"/>
    </source>
</evidence>
<dbReference type="GO" id="GO:0036038">
    <property type="term" value="C:MKS complex"/>
    <property type="evidence" value="ECO:0007669"/>
    <property type="project" value="TreeGrafter"/>
</dbReference>
<evidence type="ECO:0000256" key="14">
    <source>
        <dbReference type="ARBA" id="ARBA00023212"/>
    </source>
</evidence>
<organism evidence="20 21">
    <name type="scientific">Teladorsagia circumcincta</name>
    <name type="common">Brown stomach worm</name>
    <name type="synonym">Ostertagia circumcincta</name>
    <dbReference type="NCBI Taxonomy" id="45464"/>
    <lineage>
        <taxon>Eukaryota</taxon>
        <taxon>Metazoa</taxon>
        <taxon>Ecdysozoa</taxon>
        <taxon>Nematoda</taxon>
        <taxon>Chromadorea</taxon>
        <taxon>Rhabditida</taxon>
        <taxon>Rhabditina</taxon>
        <taxon>Rhabditomorpha</taxon>
        <taxon>Strongyloidea</taxon>
        <taxon>Trichostrongylidae</taxon>
        <taxon>Teladorsagia</taxon>
    </lineage>
</organism>
<evidence type="ECO:0000256" key="13">
    <source>
        <dbReference type="ARBA" id="ARBA00023180"/>
    </source>
</evidence>
<evidence type="ECO:0000256" key="1">
    <source>
        <dbReference type="ARBA" id="ARBA00004120"/>
    </source>
</evidence>
<dbReference type="GO" id="GO:0016020">
    <property type="term" value="C:membrane"/>
    <property type="evidence" value="ECO:0007669"/>
    <property type="project" value="UniProtKB-SubCell"/>
</dbReference>
<keyword evidence="8" id="KW-0521">NADP</keyword>
<dbReference type="PANTHER" id="PTHR12968">
    <property type="entry name" value="B9 DOMAIN-CONTAINING"/>
    <property type="match status" value="1"/>
</dbReference>
<evidence type="ECO:0000256" key="8">
    <source>
        <dbReference type="ARBA" id="ARBA00022857"/>
    </source>
</evidence>
<sequence>MKRTLGVGYAAVDNPVFFNENTAMLLGDAKKIAQYKCYQCISSSDNQSDCELSDLDKLKPFIKNCPVLQEGTFKGSQAKGCRKIIQTVESKKSTIRECAYSGEVVDGQKKTGNWGINMYYYQCENTTFRVHNFMERIFRAMLMQDWRAFARECNVYFPKWNPIPERAKTTRKLLSGDLLGYAERREYSKWEERPPVAIYGGGWRVVEGAVEGQTQTDLPSVFDEAYFAHPIDLHFATKTIQGWPKIQLQVWHHDVYGRQELVGYGSLFLPSTPGEHE</sequence>
<evidence type="ECO:0000256" key="5">
    <source>
        <dbReference type="ARBA" id="ARBA00022692"/>
    </source>
</evidence>
<feature type="domain" description="NADP transhydrogenase beta-like" evidence="19">
    <location>
        <begin position="1"/>
        <end position="33"/>
    </location>
</feature>
<evidence type="ECO:0000256" key="9">
    <source>
        <dbReference type="ARBA" id="ARBA00022967"/>
    </source>
</evidence>
<dbReference type="PROSITE" id="PS51381">
    <property type="entry name" value="C2_B9"/>
    <property type="match status" value="1"/>
</dbReference>
<keyword evidence="15" id="KW-0966">Cell projection</keyword>
<keyword evidence="14" id="KW-0206">Cytoskeleton</keyword>
<dbReference type="PANTHER" id="PTHR12968:SF2">
    <property type="entry name" value="B9 DOMAIN-CONTAINING PROTEIN 2"/>
    <property type="match status" value="1"/>
</dbReference>
<evidence type="ECO:0000256" key="10">
    <source>
        <dbReference type="ARBA" id="ARBA00022989"/>
    </source>
</evidence>
<dbReference type="Pfam" id="PF07162">
    <property type="entry name" value="B9-C2"/>
    <property type="match status" value="1"/>
</dbReference>
<evidence type="ECO:0000313" key="20">
    <source>
        <dbReference type="EMBL" id="PIO72223.1"/>
    </source>
</evidence>
<dbReference type="GO" id="GO:0032222">
    <property type="term" value="P:regulation of synaptic transmission, cholinergic"/>
    <property type="evidence" value="ECO:0007669"/>
    <property type="project" value="InterPro"/>
</dbReference>
<keyword evidence="6" id="KW-0732">Signal</keyword>
<proteinExistence type="inferred from homology"/>
<keyword evidence="7" id="KW-0970">Cilium biogenesis/degradation</keyword>
<keyword evidence="10" id="KW-1133">Transmembrane helix</keyword>
<evidence type="ECO:0000256" key="7">
    <source>
        <dbReference type="ARBA" id="ARBA00022794"/>
    </source>
</evidence>
<keyword evidence="12" id="KW-0472">Membrane</keyword>
<dbReference type="EC" id="7.1.1.1" evidence="3"/>
<dbReference type="GO" id="GO:0060271">
    <property type="term" value="P:cilium assembly"/>
    <property type="evidence" value="ECO:0007669"/>
    <property type="project" value="TreeGrafter"/>
</dbReference>
<dbReference type="InterPro" id="IPR031424">
    <property type="entry name" value="QVR-like"/>
</dbReference>
<evidence type="ECO:0000256" key="2">
    <source>
        <dbReference type="ARBA" id="ARBA00004141"/>
    </source>
</evidence>
<dbReference type="EMBL" id="KZ345735">
    <property type="protein sequence ID" value="PIO72223.1"/>
    <property type="molecule type" value="Genomic_DNA"/>
</dbReference>
<dbReference type="SUPFAM" id="SSF52467">
    <property type="entry name" value="DHS-like NAD/FAD-binding domain"/>
    <property type="match status" value="1"/>
</dbReference>
<feature type="non-terminal residue" evidence="20">
    <location>
        <position position="277"/>
    </location>
</feature>
<dbReference type="OrthoDB" id="6420171at2759"/>
<keyword evidence="9" id="KW-1278">Translocase</keyword>
<evidence type="ECO:0000256" key="16">
    <source>
        <dbReference type="ARBA" id="ARBA00038411"/>
    </source>
</evidence>
<dbReference type="Pfam" id="PF17064">
    <property type="entry name" value="QVR"/>
    <property type="match status" value="1"/>
</dbReference>
<dbReference type="InterPro" id="IPR029035">
    <property type="entry name" value="DHS-like_NAD/FAD-binding_dom"/>
</dbReference>
<dbReference type="GO" id="GO:0008750">
    <property type="term" value="F:proton-translocating NAD(P)+ transhydrogenase activity"/>
    <property type="evidence" value="ECO:0007669"/>
    <property type="project" value="UniProtKB-EC"/>
</dbReference>
<evidence type="ECO:0000256" key="11">
    <source>
        <dbReference type="ARBA" id="ARBA00023027"/>
    </source>
</evidence>
<dbReference type="Proteomes" id="UP000230423">
    <property type="component" value="Unassembled WGS sequence"/>
</dbReference>
<dbReference type="GO" id="GO:0030431">
    <property type="term" value="P:sleep"/>
    <property type="evidence" value="ECO:0007669"/>
    <property type="project" value="InterPro"/>
</dbReference>
<dbReference type="Gene3D" id="3.40.50.1220">
    <property type="entry name" value="TPP-binding domain"/>
    <property type="match status" value="1"/>
</dbReference>
<protein>
    <recommendedName>
        <fullName evidence="17">B9 domain-containing protein 2</fullName>
        <ecNumber evidence="3">7.1.1.1</ecNumber>
    </recommendedName>
</protein>
<accession>A0A2G9UPX5</accession>
<reference evidence="20 21" key="1">
    <citation type="submission" date="2015-09" db="EMBL/GenBank/DDBJ databases">
        <title>Draft genome of the parasitic nematode Teladorsagia circumcincta isolate WARC Sus (inbred).</title>
        <authorList>
            <person name="Mitreva M."/>
        </authorList>
    </citation>
    <scope>NUCLEOTIDE SEQUENCE [LARGE SCALE GENOMIC DNA]</scope>
    <source>
        <strain evidence="20 21">S</strain>
    </source>
</reference>
<keyword evidence="4" id="KW-0963">Cytoplasm</keyword>
<keyword evidence="11" id="KW-0520">NAD</keyword>
<gene>
    <name evidence="20" type="ORF">TELCIR_05864</name>
</gene>
<dbReference type="InterPro" id="IPR034300">
    <property type="entry name" value="PNTB-like"/>
</dbReference>
<name>A0A2G9UPX5_TELCI</name>
<keyword evidence="5" id="KW-0812">Transmembrane</keyword>
<evidence type="ECO:0000256" key="15">
    <source>
        <dbReference type="ARBA" id="ARBA00023273"/>
    </source>
</evidence>
<dbReference type="InterPro" id="IPR010796">
    <property type="entry name" value="C2_B9-type_dom"/>
</dbReference>
<keyword evidence="21" id="KW-1185">Reference proteome</keyword>
<evidence type="ECO:0000256" key="4">
    <source>
        <dbReference type="ARBA" id="ARBA00022490"/>
    </source>
</evidence>
<comment type="subcellular location">
    <subcellularLocation>
        <location evidence="1">Cytoplasm</location>
        <location evidence="1">Cytoskeleton</location>
        <location evidence="1">Cilium basal body</location>
    </subcellularLocation>
    <subcellularLocation>
        <location evidence="2">Membrane</location>
        <topology evidence="2">Multi-pass membrane protein</topology>
    </subcellularLocation>
</comment>
<evidence type="ECO:0000256" key="17">
    <source>
        <dbReference type="ARBA" id="ARBA00039272"/>
    </source>
</evidence>
<evidence type="ECO:0000259" key="19">
    <source>
        <dbReference type="Pfam" id="PF02233"/>
    </source>
</evidence>